<dbReference type="InterPro" id="IPR026055">
    <property type="entry name" value="FAR"/>
</dbReference>
<dbReference type="Gene3D" id="3.40.50.720">
    <property type="entry name" value="NAD(P)-binding Rossmann-like Domain"/>
    <property type="match status" value="1"/>
</dbReference>
<dbReference type="SUPFAM" id="SSF51735">
    <property type="entry name" value="NAD(P)-binding Rossmann-fold domains"/>
    <property type="match status" value="1"/>
</dbReference>
<keyword evidence="4" id="KW-1185">Reference proteome</keyword>
<dbReference type="GO" id="GO:0035336">
    <property type="term" value="P:long-chain fatty-acyl-CoA metabolic process"/>
    <property type="evidence" value="ECO:0007669"/>
    <property type="project" value="TreeGrafter"/>
</dbReference>
<comment type="caution">
    <text evidence="3">The sequence shown here is derived from an EMBL/GenBank/DDBJ whole genome shotgun (WGS) entry which is preliminary data.</text>
</comment>
<protein>
    <recommendedName>
        <fullName evidence="1">Fatty acyl-CoA reductase</fullName>
        <ecNumber evidence="1">1.2.1.84</ecNumber>
    </recommendedName>
</protein>
<dbReference type="GeneID" id="81401369"/>
<dbReference type="RefSeq" id="XP_056524312.1">
    <property type="nucleotide sequence ID" value="XM_056662199.1"/>
</dbReference>
<evidence type="ECO:0000313" key="3">
    <source>
        <dbReference type="EMBL" id="KAJ5142668.1"/>
    </source>
</evidence>
<keyword evidence="1" id="KW-0443">Lipid metabolism</keyword>
<dbReference type="InterPro" id="IPR013120">
    <property type="entry name" value="FAR_NAD-bd"/>
</dbReference>
<dbReference type="Proteomes" id="UP001149079">
    <property type="component" value="Unassembled WGS sequence"/>
</dbReference>
<dbReference type="AlphaFoldDB" id="A0A9W9L895"/>
<dbReference type="PANTHER" id="PTHR11011">
    <property type="entry name" value="MALE STERILITY PROTEIN 2-RELATED"/>
    <property type="match status" value="1"/>
</dbReference>
<reference evidence="3" key="2">
    <citation type="journal article" date="2023" name="IMA Fungus">
        <title>Comparative genomic study of the Penicillium genus elucidates a diverse pangenome and 15 lateral gene transfer events.</title>
        <authorList>
            <person name="Petersen C."/>
            <person name="Sorensen T."/>
            <person name="Nielsen M.R."/>
            <person name="Sondergaard T.E."/>
            <person name="Sorensen J.L."/>
            <person name="Fitzpatrick D.A."/>
            <person name="Frisvad J.C."/>
            <person name="Nielsen K.L."/>
        </authorList>
    </citation>
    <scope>NUCLEOTIDE SEQUENCE</scope>
    <source>
        <strain evidence="3">IBT 22155</strain>
    </source>
</reference>
<sequence length="405" mass="45605">MTHSTDPVPWFTDQVVFLTGATGNLGGCLMYKLALKLPTAKIYVLCRGSIRRAMEKWEDSMPEQIEEILDSGKIRCLTGDITHPNMGLGESELEILQNEVTVVIHCAATFSLFQPLPESIRDNSVPVIELSRMLLSFRKIKILLHISTISSRSFLPGGTILENAEKISPSEDSPERQLLEISSTGRSQYTDRFIAPYGQSKYLAEQFLLESTLPFPVLIVRPSNIGPAVQDPYPLYGPEGAIPLHTFMQLLFEANETRTMEQLGATIPRHLLIEEIPVDLVANTCLLHLASGSVGVVHAGSELYVPITFGECVDRIRLHAPRSLMERAGRVRVKMHSHFAEKTADMLEHLCRDWRLDCQRSRRFTTAKGPIGLDISEHDFDSFFRVRILQRARNMTSWIDSFDPM</sequence>
<reference evidence="3" key="1">
    <citation type="submission" date="2022-11" db="EMBL/GenBank/DDBJ databases">
        <authorList>
            <person name="Petersen C."/>
        </authorList>
    </citation>
    <scope>NUCLEOTIDE SEQUENCE</scope>
    <source>
        <strain evidence="3">IBT 22155</strain>
    </source>
</reference>
<dbReference type="Pfam" id="PF07993">
    <property type="entry name" value="NAD_binding_4"/>
    <property type="match status" value="1"/>
</dbReference>
<comment type="function">
    <text evidence="1">Catalyzes the reduction of fatty acyl-CoA to fatty alcohols.</text>
</comment>
<gene>
    <name evidence="3" type="ORF">N7515_001455</name>
</gene>
<keyword evidence="1" id="KW-0521">NADP</keyword>
<dbReference type="EMBL" id="JAPQKL010000002">
    <property type="protein sequence ID" value="KAJ5142668.1"/>
    <property type="molecule type" value="Genomic_DNA"/>
</dbReference>
<dbReference type="EC" id="1.2.1.84" evidence="1"/>
<evidence type="ECO:0000259" key="2">
    <source>
        <dbReference type="Pfam" id="PF07993"/>
    </source>
</evidence>
<accession>A0A9W9L895</accession>
<dbReference type="InterPro" id="IPR036291">
    <property type="entry name" value="NAD(P)-bd_dom_sf"/>
</dbReference>
<feature type="domain" description="Thioester reductase (TE)" evidence="2">
    <location>
        <begin position="18"/>
        <end position="284"/>
    </location>
</feature>
<name>A0A9W9L895_9EURO</name>
<dbReference type="GO" id="GO:0005777">
    <property type="term" value="C:peroxisome"/>
    <property type="evidence" value="ECO:0007669"/>
    <property type="project" value="TreeGrafter"/>
</dbReference>
<dbReference type="GO" id="GO:0102965">
    <property type="term" value="F:alcohol-forming long-chain fatty acyl-CoA reductase activity"/>
    <property type="evidence" value="ECO:0007669"/>
    <property type="project" value="UniProtKB-EC"/>
</dbReference>
<proteinExistence type="inferred from homology"/>
<keyword evidence="1" id="KW-0444">Lipid biosynthesis</keyword>
<comment type="catalytic activity">
    <reaction evidence="1">
        <text>a long-chain fatty acyl-CoA + 2 NADPH + 2 H(+) = a long-chain primary fatty alcohol + 2 NADP(+) + CoA</text>
        <dbReference type="Rhea" id="RHEA:52716"/>
        <dbReference type="ChEBI" id="CHEBI:15378"/>
        <dbReference type="ChEBI" id="CHEBI:57287"/>
        <dbReference type="ChEBI" id="CHEBI:57783"/>
        <dbReference type="ChEBI" id="CHEBI:58349"/>
        <dbReference type="ChEBI" id="CHEBI:77396"/>
        <dbReference type="ChEBI" id="CHEBI:83139"/>
        <dbReference type="EC" id="1.2.1.84"/>
    </reaction>
</comment>
<evidence type="ECO:0000313" key="4">
    <source>
        <dbReference type="Proteomes" id="UP001149079"/>
    </source>
</evidence>
<organism evidence="3 4">
    <name type="scientific">Penicillium bovifimosum</name>
    <dbReference type="NCBI Taxonomy" id="126998"/>
    <lineage>
        <taxon>Eukaryota</taxon>
        <taxon>Fungi</taxon>
        <taxon>Dikarya</taxon>
        <taxon>Ascomycota</taxon>
        <taxon>Pezizomycotina</taxon>
        <taxon>Eurotiomycetes</taxon>
        <taxon>Eurotiomycetidae</taxon>
        <taxon>Eurotiales</taxon>
        <taxon>Aspergillaceae</taxon>
        <taxon>Penicillium</taxon>
    </lineage>
</organism>
<evidence type="ECO:0000256" key="1">
    <source>
        <dbReference type="RuleBase" id="RU363097"/>
    </source>
</evidence>
<dbReference type="OrthoDB" id="429813at2759"/>
<comment type="similarity">
    <text evidence="1">Belongs to the fatty acyl-CoA reductase family.</text>
</comment>
<dbReference type="GO" id="GO:0080019">
    <property type="term" value="F:alcohol-forming very long-chain fatty acyl-CoA reductase activity"/>
    <property type="evidence" value="ECO:0007669"/>
    <property type="project" value="InterPro"/>
</dbReference>
<keyword evidence="1" id="KW-0560">Oxidoreductase</keyword>
<dbReference type="PANTHER" id="PTHR11011:SF45">
    <property type="entry name" value="FATTY ACYL-COA REDUCTASE CG8306-RELATED"/>
    <property type="match status" value="1"/>
</dbReference>